<evidence type="ECO:0000313" key="7">
    <source>
        <dbReference type="EMBL" id="CAD7028004.1"/>
    </source>
</evidence>
<reference evidence="7 8" key="1">
    <citation type="submission" date="2020-11" db="EMBL/GenBank/DDBJ databases">
        <authorList>
            <person name="Lassalle F."/>
        </authorList>
    </citation>
    <scope>NUCLEOTIDE SEQUENCE [LARGE SCALE GENOMIC DNA]</scope>
    <source>
        <strain evidence="7 8">JC140</strain>
    </source>
</reference>
<dbReference type="InterPro" id="IPR002321">
    <property type="entry name" value="Cyt_c_II"/>
</dbReference>
<evidence type="ECO:0000313" key="8">
    <source>
        <dbReference type="Proteomes" id="UP000606921"/>
    </source>
</evidence>
<dbReference type="Proteomes" id="UP000606921">
    <property type="component" value="Unassembled WGS sequence"/>
</dbReference>
<dbReference type="PIRSF" id="PIRSF000027">
    <property type="entry name" value="Cytc_c_prime"/>
    <property type="match status" value="1"/>
</dbReference>
<gene>
    <name evidence="7" type="ORF">REJC140_02572</name>
</gene>
<protein>
    <submittedName>
        <fullName evidence="7">Cytochrome C556</fullName>
    </submittedName>
</protein>
<organism evidence="7 8">
    <name type="scientific">Pseudorhizobium endolithicum</name>
    <dbReference type="NCBI Taxonomy" id="1191678"/>
    <lineage>
        <taxon>Bacteria</taxon>
        <taxon>Pseudomonadati</taxon>
        <taxon>Pseudomonadota</taxon>
        <taxon>Alphaproteobacteria</taxon>
        <taxon>Hyphomicrobiales</taxon>
        <taxon>Rhizobiaceae</taxon>
        <taxon>Rhizobium/Agrobacterium group</taxon>
        <taxon>Pseudorhizobium</taxon>
    </lineage>
</organism>
<evidence type="ECO:0000256" key="3">
    <source>
        <dbReference type="ARBA" id="ARBA00022723"/>
    </source>
</evidence>
<keyword evidence="6" id="KW-0732">Signal</keyword>
<keyword evidence="4" id="KW-0249">Electron transport</keyword>
<proteinExistence type="predicted"/>
<evidence type="ECO:0000256" key="6">
    <source>
        <dbReference type="SAM" id="SignalP"/>
    </source>
</evidence>
<feature type="signal peptide" evidence="6">
    <location>
        <begin position="1"/>
        <end position="22"/>
    </location>
</feature>
<comment type="caution">
    <text evidence="7">The sequence shown here is derived from an EMBL/GenBank/DDBJ whole genome shotgun (WGS) entry which is preliminary data.</text>
</comment>
<dbReference type="InterPro" id="IPR012127">
    <property type="entry name" value="Cyt_c_prime"/>
</dbReference>
<dbReference type="Gene3D" id="1.20.120.10">
    <property type="entry name" value="Cytochrome c/b562"/>
    <property type="match status" value="1"/>
</dbReference>
<evidence type="ECO:0000256" key="4">
    <source>
        <dbReference type="ARBA" id="ARBA00022982"/>
    </source>
</evidence>
<keyword evidence="3" id="KW-0479">Metal-binding</keyword>
<dbReference type="RefSeq" id="WP_142591790.1">
    <property type="nucleotide sequence ID" value="NZ_CABFWF030000006.1"/>
</dbReference>
<dbReference type="SUPFAM" id="SSF47175">
    <property type="entry name" value="Cytochromes"/>
    <property type="match status" value="1"/>
</dbReference>
<keyword evidence="1" id="KW-0813">Transport</keyword>
<keyword evidence="2" id="KW-0349">Heme</keyword>
<dbReference type="Pfam" id="PF01322">
    <property type="entry name" value="Cytochrom_C_2"/>
    <property type="match status" value="1"/>
</dbReference>
<evidence type="ECO:0000256" key="1">
    <source>
        <dbReference type="ARBA" id="ARBA00022448"/>
    </source>
</evidence>
<sequence>MRLKSLALGAVLGCLCLSAVSAQEEPQVVRQNQMKAIGQSMGALGAIAKGEKPYDAAVVQTALETIGTNAKAFPDQFPAGSESGSETEAAPAVWEKMDEFRAKSEKLAAEADKLLASVPADQAGVGAAMKALGATCGDCHETYRLKR</sequence>
<keyword evidence="5" id="KW-0408">Iron</keyword>
<dbReference type="PROSITE" id="PS51009">
    <property type="entry name" value="CYTCII"/>
    <property type="match status" value="1"/>
</dbReference>
<dbReference type="EMBL" id="CABFWF030000006">
    <property type="protein sequence ID" value="CAD7028004.1"/>
    <property type="molecule type" value="Genomic_DNA"/>
</dbReference>
<evidence type="ECO:0000256" key="5">
    <source>
        <dbReference type="ARBA" id="ARBA00023004"/>
    </source>
</evidence>
<dbReference type="InterPro" id="IPR015984">
    <property type="entry name" value="Cyt_c_prime_subgr"/>
</dbReference>
<dbReference type="InterPro" id="IPR010980">
    <property type="entry name" value="Cyt_c/b562"/>
</dbReference>
<accession>A0ABN7JG80</accession>
<name>A0ABN7JG80_9HYPH</name>
<feature type="chain" id="PRO_5047277556" evidence="6">
    <location>
        <begin position="23"/>
        <end position="147"/>
    </location>
</feature>
<keyword evidence="8" id="KW-1185">Reference proteome</keyword>
<dbReference type="PRINTS" id="PR00608">
    <property type="entry name" value="CYTCHROMECII"/>
</dbReference>
<evidence type="ECO:0000256" key="2">
    <source>
        <dbReference type="ARBA" id="ARBA00022617"/>
    </source>
</evidence>